<dbReference type="Gene3D" id="3.20.20.10">
    <property type="entry name" value="Alanine racemase"/>
    <property type="match status" value="1"/>
</dbReference>
<evidence type="ECO:0000313" key="6">
    <source>
        <dbReference type="EMBL" id="EDX72852.1"/>
    </source>
</evidence>
<dbReference type="Proteomes" id="UP000003835">
    <property type="component" value="Unassembled WGS sequence"/>
</dbReference>
<evidence type="ECO:0000259" key="5">
    <source>
        <dbReference type="Pfam" id="PF02784"/>
    </source>
</evidence>
<dbReference type="PANTHER" id="PTHR43727:SF2">
    <property type="entry name" value="GROUP IV DECARBOXYLASE"/>
    <property type="match status" value="1"/>
</dbReference>
<dbReference type="PRINTS" id="PR01179">
    <property type="entry name" value="ODADCRBXLASE"/>
</dbReference>
<dbReference type="AlphaFoldDB" id="B4VYU6"/>
<keyword evidence="7" id="KW-1185">Reference proteome</keyword>
<organism evidence="6 7">
    <name type="scientific">Coleofasciculus chthonoplastes PCC 7420</name>
    <dbReference type="NCBI Taxonomy" id="118168"/>
    <lineage>
        <taxon>Bacteria</taxon>
        <taxon>Bacillati</taxon>
        <taxon>Cyanobacteriota</taxon>
        <taxon>Cyanophyceae</taxon>
        <taxon>Coleofasciculales</taxon>
        <taxon>Coleofasciculaceae</taxon>
        <taxon>Coleofasciculus</taxon>
    </lineage>
</organism>
<proteinExistence type="predicted"/>
<feature type="domain" description="Orn/DAP/Arg decarboxylase 2 N-terminal" evidence="5">
    <location>
        <begin position="33"/>
        <end position="256"/>
    </location>
</feature>
<protein>
    <submittedName>
        <fullName evidence="6">Pyridoxal-dependent decarboxylase, C-terminal sheet domain protein</fullName>
    </submittedName>
</protein>
<dbReference type="InterPro" id="IPR000183">
    <property type="entry name" value="Orn/DAP/Arg_de-COase"/>
</dbReference>
<dbReference type="SUPFAM" id="SSF51419">
    <property type="entry name" value="PLP-binding barrel"/>
    <property type="match status" value="1"/>
</dbReference>
<sequence>MNHDQELLNIYGSPLYVYQGDRLRDTIHYITYAVPYPRTRFQFASVTNGNIALLQIFQQEGWGLHGNTPGDIYLGLKAGFAPDKIVYSGSNLNYPEMEQVLHWGITTLNLDSISQLDLCCQVYQSLTPKLPRLNLGLRLNVPELTGDSRIGVRPKEFPDALKITQSAGLQLQGIHFYRGTGTNATKAFTQVIDSLCEIGQQLPDWDYLDFGGGFGYPYQGNGVTFDWQGFGQAITQKLETIGRPIDLIIEPGRAAIAGCASLLAKVVSVKWQNGKQIVGVDTTVANLSVPSVHGGYRKIISFTDNQGEQYPTDVCGNTTYSRDYLGRNCQLPALKIGDVIAILDSGAYGYAMSSHFLHRPRPAEVLVEQGTHRLIRKREDYSVLLKNQIFA</sequence>
<evidence type="ECO:0000256" key="1">
    <source>
        <dbReference type="ARBA" id="ARBA00001933"/>
    </source>
</evidence>
<dbReference type="InterPro" id="IPR002986">
    <property type="entry name" value="DAP_deCOOHase_LysA"/>
</dbReference>
<dbReference type="Pfam" id="PF02784">
    <property type="entry name" value="Orn_Arg_deC_N"/>
    <property type="match status" value="1"/>
</dbReference>
<evidence type="ECO:0000313" key="7">
    <source>
        <dbReference type="Proteomes" id="UP000003835"/>
    </source>
</evidence>
<dbReference type="RefSeq" id="WP_006103994.1">
    <property type="nucleotide sequence ID" value="NZ_DS989861.1"/>
</dbReference>
<dbReference type="eggNOG" id="COG0019">
    <property type="taxonomic scope" value="Bacteria"/>
</dbReference>
<dbReference type="HOGENOM" id="CLU_026444_0_2_3"/>
<name>B4VYU6_9CYAN</name>
<dbReference type="OrthoDB" id="9802241at2"/>
<dbReference type="InterPro" id="IPR022644">
    <property type="entry name" value="De-COase2_N"/>
</dbReference>
<evidence type="ECO:0000256" key="3">
    <source>
        <dbReference type="ARBA" id="ARBA00022898"/>
    </source>
</evidence>
<comment type="cofactor">
    <cofactor evidence="1">
        <name>pyridoxal 5'-phosphate</name>
        <dbReference type="ChEBI" id="CHEBI:597326"/>
    </cofactor>
</comment>
<dbReference type="Gene3D" id="2.40.37.10">
    <property type="entry name" value="Lyase, Ornithine Decarboxylase, Chain A, domain 1"/>
    <property type="match status" value="1"/>
</dbReference>
<dbReference type="PRINTS" id="PR01181">
    <property type="entry name" value="DAPDCRBXLASE"/>
</dbReference>
<keyword evidence="3" id="KW-0663">Pyridoxal phosphate</keyword>
<dbReference type="InterPro" id="IPR029066">
    <property type="entry name" value="PLP-binding_barrel"/>
</dbReference>
<evidence type="ECO:0000256" key="2">
    <source>
        <dbReference type="ARBA" id="ARBA00022793"/>
    </source>
</evidence>
<dbReference type="STRING" id="118168.MC7420_3298"/>
<accession>B4VYU6</accession>
<evidence type="ECO:0000256" key="4">
    <source>
        <dbReference type="ARBA" id="ARBA00023239"/>
    </source>
</evidence>
<dbReference type="GO" id="GO:0009089">
    <property type="term" value="P:lysine biosynthetic process via diaminopimelate"/>
    <property type="evidence" value="ECO:0007669"/>
    <property type="project" value="InterPro"/>
</dbReference>
<reference evidence="6 7" key="1">
    <citation type="submission" date="2008-07" db="EMBL/GenBank/DDBJ databases">
        <authorList>
            <person name="Tandeau de Marsac N."/>
            <person name="Ferriera S."/>
            <person name="Johnson J."/>
            <person name="Kravitz S."/>
            <person name="Beeson K."/>
            <person name="Sutton G."/>
            <person name="Rogers Y.-H."/>
            <person name="Friedman R."/>
            <person name="Frazier M."/>
            <person name="Venter J.C."/>
        </authorList>
    </citation>
    <scope>NUCLEOTIDE SEQUENCE [LARGE SCALE GENOMIC DNA]</scope>
    <source>
        <strain evidence="6 7">PCC 7420</strain>
    </source>
</reference>
<dbReference type="EMBL" id="DS989861">
    <property type="protein sequence ID" value="EDX72852.1"/>
    <property type="molecule type" value="Genomic_DNA"/>
</dbReference>
<dbReference type="InterPro" id="IPR009006">
    <property type="entry name" value="Ala_racemase/Decarboxylase_C"/>
</dbReference>
<keyword evidence="4" id="KW-0456">Lyase</keyword>
<dbReference type="SUPFAM" id="SSF50621">
    <property type="entry name" value="Alanine racemase C-terminal domain-like"/>
    <property type="match status" value="1"/>
</dbReference>
<keyword evidence="2" id="KW-0210">Decarboxylase</keyword>
<dbReference type="GO" id="GO:0008836">
    <property type="term" value="F:diaminopimelate decarboxylase activity"/>
    <property type="evidence" value="ECO:0007669"/>
    <property type="project" value="InterPro"/>
</dbReference>
<dbReference type="PANTHER" id="PTHR43727">
    <property type="entry name" value="DIAMINOPIMELATE DECARBOXYLASE"/>
    <property type="match status" value="1"/>
</dbReference>
<gene>
    <name evidence="6" type="ORF">MC7420_3298</name>
</gene>